<comment type="caution">
    <text evidence="1">The sequence shown here is derived from an EMBL/GenBank/DDBJ whole genome shotgun (WGS) entry which is preliminary data.</text>
</comment>
<accession>A0AAJ1WUD8</accession>
<organism evidence="1 2">
    <name type="scientific">Methylobacterium brachiatum</name>
    <dbReference type="NCBI Taxonomy" id="269660"/>
    <lineage>
        <taxon>Bacteria</taxon>
        <taxon>Pseudomonadati</taxon>
        <taxon>Pseudomonadota</taxon>
        <taxon>Alphaproteobacteria</taxon>
        <taxon>Hyphomicrobiales</taxon>
        <taxon>Methylobacteriaceae</taxon>
        <taxon>Methylobacterium</taxon>
    </lineage>
</organism>
<evidence type="ECO:0000313" key="1">
    <source>
        <dbReference type="EMBL" id="MDQ0541932.1"/>
    </source>
</evidence>
<dbReference type="Proteomes" id="UP001223420">
    <property type="component" value="Unassembled WGS sequence"/>
</dbReference>
<gene>
    <name evidence="1" type="ORF">QO001_000840</name>
</gene>
<protein>
    <submittedName>
        <fullName evidence="1">Uncharacterized protein</fullName>
    </submittedName>
</protein>
<name>A0AAJ1WUD8_9HYPH</name>
<reference evidence="1" key="1">
    <citation type="submission" date="2023-07" db="EMBL/GenBank/DDBJ databases">
        <title>Genomic Encyclopedia of Type Strains, Phase IV (KMG-IV): sequencing the most valuable type-strain genomes for metagenomic binning, comparative biology and taxonomic classification.</title>
        <authorList>
            <person name="Goeker M."/>
        </authorList>
    </citation>
    <scope>NUCLEOTIDE SEQUENCE</scope>
    <source>
        <strain evidence="1">DSM 19569</strain>
    </source>
</reference>
<dbReference type="RefSeq" id="WP_307354592.1">
    <property type="nucleotide sequence ID" value="NZ_JAJALK010000006.1"/>
</dbReference>
<evidence type="ECO:0000313" key="2">
    <source>
        <dbReference type="Proteomes" id="UP001223420"/>
    </source>
</evidence>
<proteinExistence type="predicted"/>
<dbReference type="EMBL" id="JAUSWL010000001">
    <property type="protein sequence ID" value="MDQ0541932.1"/>
    <property type="molecule type" value="Genomic_DNA"/>
</dbReference>
<dbReference type="AlphaFoldDB" id="A0AAJ1WUD8"/>
<sequence length="106" mass="11496">MSASPTPVDLPPAVASWRDQLERLSPHASPCRYMPPVRWAAVREAAIDFCDRLGADALALGWTDRQLFGVHPAHGTLRVDYCGAVMVAGKRATGVHADRVAFERTG</sequence>